<dbReference type="AlphaFoldDB" id="A0A822Z7F9"/>
<proteinExistence type="predicted"/>
<comment type="caution">
    <text evidence="1">The sequence shown here is derived from an EMBL/GenBank/DDBJ whole genome shotgun (WGS) entry which is preliminary data.</text>
</comment>
<accession>A0A822Z7F9</accession>
<sequence length="40" mass="4393">MVLVNRCSLCKEGESINHLLIYSPVQGAFGYTHGSRHDGC</sequence>
<reference evidence="1 2" key="1">
    <citation type="journal article" date="2020" name="Mol. Biol. Evol.">
        <title>Distinct Expression and Methylation Patterns for Genes with Different Fates following a Single Whole-Genome Duplication in Flowering Plants.</title>
        <authorList>
            <person name="Shi T."/>
            <person name="Rahmani R.S."/>
            <person name="Gugger P.F."/>
            <person name="Wang M."/>
            <person name="Li H."/>
            <person name="Zhang Y."/>
            <person name="Li Z."/>
            <person name="Wang Q."/>
            <person name="Van de Peer Y."/>
            <person name="Marchal K."/>
            <person name="Chen J."/>
        </authorList>
    </citation>
    <scope>NUCLEOTIDE SEQUENCE [LARGE SCALE GENOMIC DNA]</scope>
    <source>
        <tissue evidence="1">Leaf</tissue>
    </source>
</reference>
<name>A0A822Z7F9_NELNU</name>
<organism evidence="1 2">
    <name type="scientific">Nelumbo nucifera</name>
    <name type="common">Sacred lotus</name>
    <dbReference type="NCBI Taxonomy" id="4432"/>
    <lineage>
        <taxon>Eukaryota</taxon>
        <taxon>Viridiplantae</taxon>
        <taxon>Streptophyta</taxon>
        <taxon>Embryophyta</taxon>
        <taxon>Tracheophyta</taxon>
        <taxon>Spermatophyta</taxon>
        <taxon>Magnoliopsida</taxon>
        <taxon>Proteales</taxon>
        <taxon>Nelumbonaceae</taxon>
        <taxon>Nelumbo</taxon>
    </lineage>
</organism>
<keyword evidence="2" id="KW-1185">Reference proteome</keyword>
<dbReference type="EMBL" id="DUZY01000005">
    <property type="protein sequence ID" value="DAD39339.1"/>
    <property type="molecule type" value="Genomic_DNA"/>
</dbReference>
<dbReference type="Proteomes" id="UP000607653">
    <property type="component" value="Unassembled WGS sequence"/>
</dbReference>
<gene>
    <name evidence="1" type="ORF">HUJ06_013662</name>
</gene>
<evidence type="ECO:0000313" key="2">
    <source>
        <dbReference type="Proteomes" id="UP000607653"/>
    </source>
</evidence>
<protein>
    <submittedName>
        <fullName evidence="1">Uncharacterized protein</fullName>
    </submittedName>
</protein>
<evidence type="ECO:0000313" key="1">
    <source>
        <dbReference type="EMBL" id="DAD39339.1"/>
    </source>
</evidence>